<dbReference type="GO" id="GO:0005634">
    <property type="term" value="C:nucleus"/>
    <property type="evidence" value="ECO:0007669"/>
    <property type="project" value="UniProtKB-SubCell"/>
</dbReference>
<dbReference type="Pfam" id="PF02362">
    <property type="entry name" value="B3"/>
    <property type="match status" value="1"/>
</dbReference>
<evidence type="ECO:0000256" key="4">
    <source>
        <dbReference type="ARBA" id="ARBA00023163"/>
    </source>
</evidence>
<evidence type="ECO:0000256" key="2">
    <source>
        <dbReference type="ARBA" id="ARBA00023015"/>
    </source>
</evidence>
<feature type="compositionally biased region" description="Acidic residues" evidence="6">
    <location>
        <begin position="245"/>
        <end position="254"/>
    </location>
</feature>
<feature type="domain" description="TF-B3" evidence="7">
    <location>
        <begin position="126"/>
        <end position="217"/>
    </location>
</feature>
<dbReference type="Gene3D" id="2.40.330.10">
    <property type="entry name" value="DNA-binding pseudobarrel domain"/>
    <property type="match status" value="1"/>
</dbReference>
<dbReference type="PROSITE" id="PS50863">
    <property type="entry name" value="B3"/>
    <property type="match status" value="1"/>
</dbReference>
<accession>A0AA41VDV2</accession>
<dbReference type="InterPro" id="IPR044837">
    <property type="entry name" value="REM16-like"/>
</dbReference>
<dbReference type="Proteomes" id="UP001177140">
    <property type="component" value="Unassembled WGS sequence"/>
</dbReference>
<comment type="subcellular location">
    <subcellularLocation>
        <location evidence="1">Nucleus</location>
    </subcellularLocation>
</comment>
<proteinExistence type="predicted"/>
<keyword evidence="2" id="KW-0805">Transcription regulation</keyword>
<feature type="region of interest" description="Disordered" evidence="6">
    <location>
        <begin position="222"/>
        <end position="270"/>
    </location>
</feature>
<feature type="compositionally biased region" description="Basic residues" evidence="6">
    <location>
        <begin position="226"/>
        <end position="241"/>
    </location>
</feature>
<dbReference type="PANTHER" id="PTHR31391">
    <property type="entry name" value="B3 DOMAIN-CONTAINING PROTEIN OS11G0197600-RELATED"/>
    <property type="match status" value="1"/>
</dbReference>
<dbReference type="InterPro" id="IPR015300">
    <property type="entry name" value="DNA-bd_pseudobarrel_sf"/>
</dbReference>
<evidence type="ECO:0000313" key="9">
    <source>
        <dbReference type="Proteomes" id="UP001177140"/>
    </source>
</evidence>
<evidence type="ECO:0000256" key="6">
    <source>
        <dbReference type="SAM" id="MobiDB-lite"/>
    </source>
</evidence>
<name>A0AA41VDV2_PAPNU</name>
<dbReference type="SUPFAM" id="SSF101936">
    <property type="entry name" value="DNA-binding pseudobarrel domain"/>
    <property type="match status" value="1"/>
</dbReference>
<comment type="caution">
    <text evidence="8">The sequence shown here is derived from an EMBL/GenBank/DDBJ whole genome shotgun (WGS) entry which is preliminary data.</text>
</comment>
<keyword evidence="9" id="KW-1185">Reference proteome</keyword>
<reference evidence="8" key="1">
    <citation type="submission" date="2022-03" db="EMBL/GenBank/DDBJ databases">
        <title>A functionally conserved STORR gene fusion in Papaver species that diverged 16.8 million years ago.</title>
        <authorList>
            <person name="Catania T."/>
        </authorList>
    </citation>
    <scope>NUCLEOTIDE SEQUENCE</scope>
    <source>
        <strain evidence="8">S-191538</strain>
    </source>
</reference>
<organism evidence="8 9">
    <name type="scientific">Papaver nudicaule</name>
    <name type="common">Iceland poppy</name>
    <dbReference type="NCBI Taxonomy" id="74823"/>
    <lineage>
        <taxon>Eukaryota</taxon>
        <taxon>Viridiplantae</taxon>
        <taxon>Streptophyta</taxon>
        <taxon>Embryophyta</taxon>
        <taxon>Tracheophyta</taxon>
        <taxon>Spermatophyta</taxon>
        <taxon>Magnoliopsida</taxon>
        <taxon>Ranunculales</taxon>
        <taxon>Papaveraceae</taxon>
        <taxon>Papaveroideae</taxon>
        <taxon>Papaver</taxon>
    </lineage>
</organism>
<gene>
    <name evidence="8" type="ORF">MKW94_002461</name>
</gene>
<evidence type="ECO:0000256" key="3">
    <source>
        <dbReference type="ARBA" id="ARBA00023125"/>
    </source>
</evidence>
<dbReference type="InterPro" id="IPR003340">
    <property type="entry name" value="B3_DNA-bd"/>
</dbReference>
<dbReference type="EMBL" id="JAJJMA010200721">
    <property type="protein sequence ID" value="MCL7039394.1"/>
    <property type="molecule type" value="Genomic_DNA"/>
</dbReference>
<keyword evidence="4" id="KW-0804">Transcription</keyword>
<dbReference type="GO" id="GO:0003677">
    <property type="term" value="F:DNA binding"/>
    <property type="evidence" value="ECO:0007669"/>
    <property type="project" value="UniProtKB-KW"/>
</dbReference>
<sequence length="279" mass="31883">FGNFLIAKNLSDRIWFDKTFIRDLKPKQPRTAAPVDPDSIRRSSRPRSTATSYAELFRNYLFATDFGECFQFVSERTVPKKRKSGALTTRVRKPHEKVATEAERANAIKRAEDFRAHHVPSSHPSYVKSMLQSHVYHGFWLNVPTDFCKKNLPEDKVTIVLEDEEGSEYKAIYIGEKAGLSGGWKTFAKDHKLDDGDALVFELTEPARLKVHIFKGINDDGEGKVKKPKKAKGSKSTKKVKKSDAEEDMVEEVAEQIAKPRERQTRNSSIRQDFKLLRL</sequence>
<keyword evidence="3" id="KW-0238">DNA-binding</keyword>
<dbReference type="SMART" id="SM01019">
    <property type="entry name" value="B3"/>
    <property type="match status" value="1"/>
</dbReference>
<protein>
    <recommendedName>
        <fullName evidence="7">TF-B3 domain-containing protein</fullName>
    </recommendedName>
</protein>
<feature type="region of interest" description="Disordered" evidence="6">
    <location>
        <begin position="27"/>
        <end position="47"/>
    </location>
</feature>
<dbReference type="PANTHER" id="PTHR31391:SF4">
    <property type="entry name" value="B3 DOMAIN-CONTAINING PROTEIN OS03G0184500"/>
    <property type="match status" value="1"/>
</dbReference>
<feature type="non-terminal residue" evidence="8">
    <location>
        <position position="279"/>
    </location>
</feature>
<dbReference type="AlphaFoldDB" id="A0AA41VDV2"/>
<dbReference type="CDD" id="cd10017">
    <property type="entry name" value="B3_DNA"/>
    <property type="match status" value="1"/>
</dbReference>
<evidence type="ECO:0000256" key="5">
    <source>
        <dbReference type="ARBA" id="ARBA00023242"/>
    </source>
</evidence>
<evidence type="ECO:0000256" key="1">
    <source>
        <dbReference type="ARBA" id="ARBA00004123"/>
    </source>
</evidence>
<evidence type="ECO:0000313" key="8">
    <source>
        <dbReference type="EMBL" id="MCL7039394.1"/>
    </source>
</evidence>
<evidence type="ECO:0000259" key="7">
    <source>
        <dbReference type="PROSITE" id="PS50863"/>
    </source>
</evidence>
<keyword evidence="5" id="KW-0539">Nucleus</keyword>